<keyword evidence="1" id="KW-1133">Transmembrane helix</keyword>
<keyword evidence="1" id="KW-0472">Membrane</keyword>
<evidence type="ECO:0000256" key="1">
    <source>
        <dbReference type="SAM" id="Phobius"/>
    </source>
</evidence>
<accession>A0ABV9T4U6</accession>
<gene>
    <name evidence="2" type="ORF">ACFPFU_18865</name>
</gene>
<keyword evidence="3" id="KW-1185">Reference proteome</keyword>
<reference evidence="3" key="1">
    <citation type="journal article" date="2019" name="Int. J. Syst. Evol. Microbiol.">
        <title>The Global Catalogue of Microorganisms (GCM) 10K type strain sequencing project: providing services to taxonomists for standard genome sequencing and annotation.</title>
        <authorList>
            <consortium name="The Broad Institute Genomics Platform"/>
            <consortium name="The Broad Institute Genome Sequencing Center for Infectious Disease"/>
            <person name="Wu L."/>
            <person name="Ma J."/>
        </authorList>
    </citation>
    <scope>NUCLEOTIDE SEQUENCE [LARGE SCALE GENOMIC DNA]</scope>
    <source>
        <strain evidence="3">CGMCC 4.7466</strain>
    </source>
</reference>
<feature type="transmembrane region" description="Helical" evidence="1">
    <location>
        <begin position="14"/>
        <end position="44"/>
    </location>
</feature>
<evidence type="ECO:0000313" key="3">
    <source>
        <dbReference type="Proteomes" id="UP001595818"/>
    </source>
</evidence>
<dbReference type="RefSeq" id="WP_377066962.1">
    <property type="nucleotide sequence ID" value="NZ_JBHSJJ010000012.1"/>
</dbReference>
<sequence length="184" mass="21720">MNKFQLFGHHFFKFVWNAIFVISYPILATFGLLFVGITCFFSWISSFFAKFSSSTFQEARKSEWIPMAKDSDLIEGKLHKQIMFGPNCYHFRRKDGIPSVIEDYIFGERVKIMDEGWLMEKWNTTDINQIPDFDICLYQPEEDRLTKLTNIKCFDWHLADKEGNFFRFKWFDGTQGGEVKVAIA</sequence>
<name>A0ABV9T4U6_9BACT</name>
<comment type="caution">
    <text evidence="2">The sequence shown here is derived from an EMBL/GenBank/DDBJ whole genome shotgun (WGS) entry which is preliminary data.</text>
</comment>
<proteinExistence type="predicted"/>
<dbReference type="EMBL" id="JBHSJJ010000012">
    <property type="protein sequence ID" value="MFC4873772.1"/>
    <property type="molecule type" value="Genomic_DNA"/>
</dbReference>
<evidence type="ECO:0000313" key="2">
    <source>
        <dbReference type="EMBL" id="MFC4873772.1"/>
    </source>
</evidence>
<keyword evidence="1" id="KW-0812">Transmembrane</keyword>
<protein>
    <submittedName>
        <fullName evidence="2">Uncharacterized protein</fullName>
    </submittedName>
</protein>
<dbReference type="Proteomes" id="UP001595818">
    <property type="component" value="Unassembled WGS sequence"/>
</dbReference>
<organism evidence="2 3">
    <name type="scientific">Negadavirga shengliensis</name>
    <dbReference type="NCBI Taxonomy" id="1389218"/>
    <lineage>
        <taxon>Bacteria</taxon>
        <taxon>Pseudomonadati</taxon>
        <taxon>Bacteroidota</taxon>
        <taxon>Cytophagia</taxon>
        <taxon>Cytophagales</taxon>
        <taxon>Cyclobacteriaceae</taxon>
        <taxon>Negadavirga</taxon>
    </lineage>
</organism>